<gene>
    <name evidence="1" type="ORF">F4553_006297</name>
</gene>
<accession>A0A841C138</accession>
<dbReference type="RefSeq" id="WP_184843139.1">
    <property type="nucleotide sequence ID" value="NZ_JACHMN010000003.1"/>
</dbReference>
<protein>
    <recommendedName>
        <fullName evidence="3">Tetratricopeptide repeat protein</fullName>
    </recommendedName>
</protein>
<dbReference type="InterPro" id="IPR011717">
    <property type="entry name" value="TPR-4"/>
</dbReference>
<proteinExistence type="predicted"/>
<evidence type="ECO:0000313" key="2">
    <source>
        <dbReference type="Proteomes" id="UP000587527"/>
    </source>
</evidence>
<dbReference type="EMBL" id="JACHMN010000003">
    <property type="protein sequence ID" value="MBB5872863.1"/>
    <property type="molecule type" value="Genomic_DNA"/>
</dbReference>
<dbReference type="Gene3D" id="1.25.40.10">
    <property type="entry name" value="Tetratricopeptide repeat domain"/>
    <property type="match status" value="1"/>
</dbReference>
<organism evidence="1 2">
    <name type="scientific">Allocatelliglobosispora scoriae</name>
    <dbReference type="NCBI Taxonomy" id="643052"/>
    <lineage>
        <taxon>Bacteria</taxon>
        <taxon>Bacillati</taxon>
        <taxon>Actinomycetota</taxon>
        <taxon>Actinomycetes</taxon>
        <taxon>Micromonosporales</taxon>
        <taxon>Micromonosporaceae</taxon>
        <taxon>Allocatelliglobosispora</taxon>
    </lineage>
</organism>
<reference evidence="1 2" key="1">
    <citation type="submission" date="2020-08" db="EMBL/GenBank/DDBJ databases">
        <title>Sequencing the genomes of 1000 actinobacteria strains.</title>
        <authorList>
            <person name="Klenk H.-P."/>
        </authorList>
    </citation>
    <scope>NUCLEOTIDE SEQUENCE [LARGE SCALE GENOMIC DNA]</scope>
    <source>
        <strain evidence="1 2">DSM 45362</strain>
    </source>
</reference>
<dbReference type="SUPFAM" id="SSF48452">
    <property type="entry name" value="TPR-like"/>
    <property type="match status" value="2"/>
</dbReference>
<dbReference type="AlphaFoldDB" id="A0A841C138"/>
<evidence type="ECO:0000313" key="1">
    <source>
        <dbReference type="EMBL" id="MBB5872863.1"/>
    </source>
</evidence>
<dbReference type="Proteomes" id="UP000587527">
    <property type="component" value="Unassembled WGS sequence"/>
</dbReference>
<comment type="caution">
    <text evidence="1">The sequence shown here is derived from an EMBL/GenBank/DDBJ whole genome shotgun (WGS) entry which is preliminary data.</text>
</comment>
<name>A0A841C138_9ACTN</name>
<dbReference type="Pfam" id="PF07721">
    <property type="entry name" value="TPR_4"/>
    <property type="match status" value="1"/>
</dbReference>
<dbReference type="InterPro" id="IPR011990">
    <property type="entry name" value="TPR-like_helical_dom_sf"/>
</dbReference>
<keyword evidence="2" id="KW-1185">Reference proteome</keyword>
<evidence type="ECO:0008006" key="3">
    <source>
        <dbReference type="Google" id="ProtNLM"/>
    </source>
</evidence>
<sequence>MDDADSLAQAVDLFHSWQLDDAFTLLGELVSSPLRLAAMPPLARATTQRLYAEVARETGRLDLALPIAQPLAHHCFTVWGPRHPVTLRATVTYATILHDLGRIERAEVLYRMVLNGGGQRRRHTARAVLLARAHLALIAADRGDAPRAIEALTQSLARFRHEFGAFDPHTVRITRQLIDLQIRSGDPASARRLLSSAHVDAMDDLGARHIVTRLLSQDLIELDAEGPVEEVEVDDDAPRLTGPRKMAVWRRRPVRTSAYVAGAAAVTALAVAVGSVLTRPEPPKPPVIVTEAQPTVTAPGPPEAVKIVATTKEIAVTWVDPSQGSATPVVTIVIDGQQSSQSLAPGTHRFTQRGYPKKITFCVTVSLLWPTADGSHPAPQQCTHAD</sequence>
<dbReference type="GO" id="GO:0042802">
    <property type="term" value="F:identical protein binding"/>
    <property type="evidence" value="ECO:0007669"/>
    <property type="project" value="InterPro"/>
</dbReference>